<dbReference type="AlphaFoldDB" id="A0A9P5NLA5"/>
<keyword evidence="1" id="KW-0812">Transmembrane</keyword>
<proteinExistence type="predicted"/>
<protein>
    <submittedName>
        <fullName evidence="2">Uncharacterized protein</fullName>
    </submittedName>
</protein>
<sequence>MSITPTLSSILDASHPLAYLAYLPPDVAYQVTIALYVLVAALSIQIWDILNNVHEDYRILMKRPASFPNIVYCVSRIFTLAYLLYAIIYETTPIGNCEKLSQVGPWLICIAIPSTSLLFFFRVHAMYNRHKYVSGFFFLMWLAVLGGNLTNVPGVAGFNIGLTKHCLNGTLKPYISVGIIMQFVNDSLIGMEEEMKLKDVPRVIVFKKNLPAFTKALLWDGQAYYL</sequence>
<dbReference type="OrthoDB" id="3038990at2759"/>
<feature type="transmembrane region" description="Helical" evidence="1">
    <location>
        <begin position="133"/>
        <end position="151"/>
    </location>
</feature>
<feature type="transmembrane region" description="Helical" evidence="1">
    <location>
        <begin position="103"/>
        <end position="121"/>
    </location>
</feature>
<feature type="transmembrane region" description="Helical" evidence="1">
    <location>
        <begin position="70"/>
        <end position="88"/>
    </location>
</feature>
<keyword evidence="1" id="KW-1133">Transmembrane helix</keyword>
<organism evidence="2 3">
    <name type="scientific">Gymnopilus junonius</name>
    <name type="common">Spectacular rustgill mushroom</name>
    <name type="synonym">Gymnopilus spectabilis subsp. junonius</name>
    <dbReference type="NCBI Taxonomy" id="109634"/>
    <lineage>
        <taxon>Eukaryota</taxon>
        <taxon>Fungi</taxon>
        <taxon>Dikarya</taxon>
        <taxon>Basidiomycota</taxon>
        <taxon>Agaricomycotina</taxon>
        <taxon>Agaricomycetes</taxon>
        <taxon>Agaricomycetidae</taxon>
        <taxon>Agaricales</taxon>
        <taxon>Agaricineae</taxon>
        <taxon>Hymenogastraceae</taxon>
        <taxon>Gymnopilus</taxon>
    </lineage>
</organism>
<evidence type="ECO:0000313" key="2">
    <source>
        <dbReference type="EMBL" id="KAF8898040.1"/>
    </source>
</evidence>
<comment type="caution">
    <text evidence="2">The sequence shown here is derived from an EMBL/GenBank/DDBJ whole genome shotgun (WGS) entry which is preliminary data.</text>
</comment>
<dbReference type="EMBL" id="JADNYJ010000056">
    <property type="protein sequence ID" value="KAF8898040.1"/>
    <property type="molecule type" value="Genomic_DNA"/>
</dbReference>
<keyword evidence="3" id="KW-1185">Reference proteome</keyword>
<name>A0A9P5NLA5_GYMJU</name>
<evidence type="ECO:0000313" key="3">
    <source>
        <dbReference type="Proteomes" id="UP000724874"/>
    </source>
</evidence>
<reference evidence="2" key="1">
    <citation type="submission" date="2020-11" db="EMBL/GenBank/DDBJ databases">
        <authorList>
            <consortium name="DOE Joint Genome Institute"/>
            <person name="Ahrendt S."/>
            <person name="Riley R."/>
            <person name="Andreopoulos W."/>
            <person name="LaButti K."/>
            <person name="Pangilinan J."/>
            <person name="Ruiz-duenas F.J."/>
            <person name="Barrasa J.M."/>
            <person name="Sanchez-Garcia M."/>
            <person name="Camarero S."/>
            <person name="Miyauchi S."/>
            <person name="Serrano A."/>
            <person name="Linde D."/>
            <person name="Babiker R."/>
            <person name="Drula E."/>
            <person name="Ayuso-Fernandez I."/>
            <person name="Pacheco R."/>
            <person name="Padilla G."/>
            <person name="Ferreira P."/>
            <person name="Barriuso J."/>
            <person name="Kellner H."/>
            <person name="Castanera R."/>
            <person name="Alfaro M."/>
            <person name="Ramirez L."/>
            <person name="Pisabarro A.G."/>
            <person name="Kuo A."/>
            <person name="Tritt A."/>
            <person name="Lipzen A."/>
            <person name="He G."/>
            <person name="Yan M."/>
            <person name="Ng V."/>
            <person name="Cullen D."/>
            <person name="Martin F."/>
            <person name="Rosso M.-N."/>
            <person name="Henrissat B."/>
            <person name="Hibbett D."/>
            <person name="Martinez A.T."/>
            <person name="Grigoriev I.V."/>
        </authorList>
    </citation>
    <scope>NUCLEOTIDE SEQUENCE</scope>
    <source>
        <strain evidence="2">AH 44721</strain>
    </source>
</reference>
<keyword evidence="1" id="KW-0472">Membrane</keyword>
<feature type="transmembrane region" description="Helical" evidence="1">
    <location>
        <begin position="27"/>
        <end position="50"/>
    </location>
</feature>
<dbReference type="Proteomes" id="UP000724874">
    <property type="component" value="Unassembled WGS sequence"/>
</dbReference>
<gene>
    <name evidence="2" type="ORF">CPB84DRAFT_1825539</name>
</gene>
<evidence type="ECO:0000256" key="1">
    <source>
        <dbReference type="SAM" id="Phobius"/>
    </source>
</evidence>
<accession>A0A9P5NLA5</accession>